<dbReference type="EMBL" id="JACSOD020000492">
    <property type="protein sequence ID" value="MBM6499886.1"/>
    <property type="molecule type" value="Genomic_DNA"/>
</dbReference>
<evidence type="ECO:0000259" key="2">
    <source>
        <dbReference type="PROSITE" id="PS51352"/>
    </source>
</evidence>
<dbReference type="Gene3D" id="3.40.30.10">
    <property type="entry name" value="Glutaredoxin"/>
    <property type="match status" value="1"/>
</dbReference>
<dbReference type="Proteomes" id="UP000759529">
    <property type="component" value="Unassembled WGS sequence"/>
</dbReference>
<dbReference type="InterPro" id="IPR013766">
    <property type="entry name" value="Thioredoxin_domain"/>
</dbReference>
<feature type="domain" description="Thioredoxin" evidence="2">
    <location>
        <begin position="126"/>
        <end position="265"/>
    </location>
</feature>
<dbReference type="PANTHER" id="PTHR42852">
    <property type="entry name" value="THIOL:DISULFIDE INTERCHANGE PROTEIN DSBE"/>
    <property type="match status" value="1"/>
</dbReference>
<dbReference type="InterPro" id="IPR036249">
    <property type="entry name" value="Thioredoxin-like_sf"/>
</dbReference>
<evidence type="ECO:0000313" key="4">
    <source>
        <dbReference type="Proteomes" id="UP000759529"/>
    </source>
</evidence>
<keyword evidence="4" id="KW-1185">Reference proteome</keyword>
<dbReference type="RefSeq" id="WP_187656877.1">
    <property type="nucleotide sequence ID" value="NZ_JACSOD020000492.1"/>
</dbReference>
<dbReference type="InterPro" id="IPR000866">
    <property type="entry name" value="AhpC/TSA"/>
</dbReference>
<dbReference type="PROSITE" id="PS51352">
    <property type="entry name" value="THIOREDOXIN_2"/>
    <property type="match status" value="1"/>
</dbReference>
<dbReference type="Pfam" id="PF00578">
    <property type="entry name" value="AhpC-TSA"/>
    <property type="match status" value="1"/>
</dbReference>
<dbReference type="CDD" id="cd02966">
    <property type="entry name" value="TlpA_like_family"/>
    <property type="match status" value="1"/>
</dbReference>
<dbReference type="SUPFAM" id="SSF52833">
    <property type="entry name" value="Thioredoxin-like"/>
    <property type="match status" value="1"/>
</dbReference>
<name>A0ABS2CYA1_9FLAO</name>
<feature type="chain" id="PRO_5045402048" evidence="1">
    <location>
        <begin position="19"/>
        <end position="282"/>
    </location>
</feature>
<dbReference type="PANTHER" id="PTHR42852:SF13">
    <property type="entry name" value="PROTEIN DIPZ"/>
    <property type="match status" value="1"/>
</dbReference>
<keyword evidence="1" id="KW-0732">Signal</keyword>
<protein>
    <submittedName>
        <fullName evidence="3">TlpA family protein disulfide reductase</fullName>
    </submittedName>
</protein>
<comment type="caution">
    <text evidence="3">The sequence shown here is derived from an EMBL/GenBank/DDBJ whole genome shotgun (WGS) entry which is preliminary data.</text>
</comment>
<evidence type="ECO:0000313" key="3">
    <source>
        <dbReference type="EMBL" id="MBM6499886.1"/>
    </source>
</evidence>
<gene>
    <name evidence="3" type="ORF">H9X54_011325</name>
</gene>
<feature type="signal peptide" evidence="1">
    <location>
        <begin position="1"/>
        <end position="18"/>
    </location>
</feature>
<evidence type="ECO:0000256" key="1">
    <source>
        <dbReference type="SAM" id="SignalP"/>
    </source>
</evidence>
<dbReference type="InterPro" id="IPR050553">
    <property type="entry name" value="Thioredoxin_ResA/DsbE_sf"/>
</dbReference>
<reference evidence="3 4" key="1">
    <citation type="submission" date="2021-02" db="EMBL/GenBank/DDBJ databases">
        <authorList>
            <person name="Jung H.S."/>
            <person name="Chun B.H."/>
            <person name="Jeon C.O."/>
        </authorList>
    </citation>
    <scope>NUCLEOTIDE SEQUENCE [LARGE SCALE GENOMIC DNA]</scope>
    <source>
        <strain evidence="3 4">LMG 25203</strain>
    </source>
</reference>
<accession>A0ABS2CYA1</accession>
<sequence length="282" mass="33096">MKKIILIVFLGLNLTMFAQDYPFLSTSTKKIKGKEYIDFLNDNLAKIDSIQKSTSYFLENGKPYTQKYADSIFKTKDGHVYTTRFYRDTITNHFTYVLYKRSKIEMREDNKSFNKYIKSDEKNRKNLKRSAIDDLVMVDIDGNQHDFESIGSKIIVLDFWFTTCAPCIKEMPEMNKLKEEFGTNNVAWFGVTYDNKEKVNRLLSKVQFDFMIVPNSQHLVDRFGIKFFPTTLIIDENRKIVYTGSFFKHNNRLEEIKTELTKLVKAKKYSVDAGPALQMENE</sequence>
<organism evidence="3 4">
    <name type="scientific">Flavobacterium macrobrachii</name>
    <dbReference type="NCBI Taxonomy" id="591204"/>
    <lineage>
        <taxon>Bacteria</taxon>
        <taxon>Pseudomonadati</taxon>
        <taxon>Bacteroidota</taxon>
        <taxon>Flavobacteriia</taxon>
        <taxon>Flavobacteriales</taxon>
        <taxon>Flavobacteriaceae</taxon>
        <taxon>Flavobacterium</taxon>
    </lineage>
</organism>
<proteinExistence type="predicted"/>